<keyword evidence="5" id="KW-1185">Reference proteome</keyword>
<keyword evidence="2" id="KW-1133">Transmembrane helix</keyword>
<dbReference type="Pfam" id="PF13845">
    <property type="entry name" value="Septum_form"/>
    <property type="match status" value="1"/>
</dbReference>
<accession>A0A1C3PDX3</accession>
<feature type="region of interest" description="Disordered" evidence="1">
    <location>
        <begin position="29"/>
        <end position="49"/>
    </location>
</feature>
<evidence type="ECO:0000313" key="5">
    <source>
        <dbReference type="Proteomes" id="UP000199013"/>
    </source>
</evidence>
<gene>
    <name evidence="4" type="ORF">FDG2_5512</name>
</gene>
<feature type="transmembrane region" description="Helical" evidence="2">
    <location>
        <begin position="75"/>
        <end position="93"/>
    </location>
</feature>
<dbReference type="EMBL" id="FLUV01002291">
    <property type="protein sequence ID" value="SBW28037.1"/>
    <property type="molecule type" value="Genomic_DNA"/>
</dbReference>
<evidence type="ECO:0000256" key="1">
    <source>
        <dbReference type="SAM" id="MobiDB-lite"/>
    </source>
</evidence>
<evidence type="ECO:0000259" key="3">
    <source>
        <dbReference type="Pfam" id="PF13845"/>
    </source>
</evidence>
<reference evidence="5" key="1">
    <citation type="submission" date="2016-02" db="EMBL/GenBank/DDBJ databases">
        <authorList>
            <person name="Wibberg D."/>
        </authorList>
    </citation>
    <scope>NUCLEOTIDE SEQUENCE [LARGE SCALE GENOMIC DNA]</scope>
</reference>
<keyword evidence="2" id="KW-0812">Transmembrane</keyword>
<proteinExistence type="predicted"/>
<evidence type="ECO:0000256" key="2">
    <source>
        <dbReference type="SAM" id="Phobius"/>
    </source>
</evidence>
<organism evidence="4 5">
    <name type="scientific">Candidatus Protofrankia californiensis</name>
    <dbReference type="NCBI Taxonomy" id="1839754"/>
    <lineage>
        <taxon>Bacteria</taxon>
        <taxon>Bacillati</taxon>
        <taxon>Actinomycetota</taxon>
        <taxon>Actinomycetes</taxon>
        <taxon>Frankiales</taxon>
        <taxon>Frankiaceae</taxon>
        <taxon>Protofrankia</taxon>
    </lineage>
</organism>
<dbReference type="AlphaFoldDB" id="A0A1C3PDX3"/>
<keyword evidence="2" id="KW-0472">Membrane</keyword>
<feature type="region of interest" description="Disordered" evidence="1">
    <location>
        <begin position="106"/>
        <end position="133"/>
    </location>
</feature>
<feature type="domain" description="Septum formation-related" evidence="3">
    <location>
        <begin position="159"/>
        <end position="257"/>
    </location>
</feature>
<dbReference type="Proteomes" id="UP000199013">
    <property type="component" value="Unassembled WGS sequence"/>
</dbReference>
<evidence type="ECO:0000313" key="4">
    <source>
        <dbReference type="EMBL" id="SBW28037.1"/>
    </source>
</evidence>
<protein>
    <recommendedName>
        <fullName evidence="3">Septum formation-related domain-containing protein</fullName>
    </recommendedName>
</protein>
<dbReference type="InterPro" id="IPR026004">
    <property type="entry name" value="Septum_form"/>
</dbReference>
<sequence>MARDGRDPFEGLHLDDSFVRSARFIEPSADERTTASSGTPHGRCRVEPVQPGGQRAFYRWVWAPGSPRGRRATRLVAFLTLLAGMAGLGLFLLRHGPRAAVVSASAPSAGTPVRMQDPAPAAASGSAPATSTATSPAVLSVRAQRFTLDPSLLAGLRPGDCLVWSPDPAGEVTPTRVGCDRPHVDQVTGTVDLTGPFPGWPGRPALDAAASKDCADAARNLFGGTDAVPHMQVASIYPEEAAWQAGTHALVCTVRTDDLRPRVSPAQAAGLPT</sequence>
<name>A0A1C3PDX3_9ACTN</name>